<evidence type="ECO:0000256" key="5">
    <source>
        <dbReference type="ARBA" id="ARBA00023211"/>
    </source>
</evidence>
<comment type="similarity">
    <text evidence="2">Belongs to the peptidase M24B family.</text>
</comment>
<dbReference type="PANTHER" id="PTHR43763">
    <property type="entry name" value="XAA-PRO AMINOPEPTIDASE 1"/>
    <property type="match status" value="1"/>
</dbReference>
<dbReference type="AlphaFoldDB" id="A0AAW2H619"/>
<keyword evidence="5" id="KW-0464">Manganese</keyword>
<organism evidence="7">
    <name type="scientific">Menopon gallinae</name>
    <name type="common">poultry shaft louse</name>
    <dbReference type="NCBI Taxonomy" id="328185"/>
    <lineage>
        <taxon>Eukaryota</taxon>
        <taxon>Metazoa</taxon>
        <taxon>Ecdysozoa</taxon>
        <taxon>Arthropoda</taxon>
        <taxon>Hexapoda</taxon>
        <taxon>Insecta</taxon>
        <taxon>Pterygota</taxon>
        <taxon>Neoptera</taxon>
        <taxon>Paraneoptera</taxon>
        <taxon>Psocodea</taxon>
        <taxon>Troctomorpha</taxon>
        <taxon>Phthiraptera</taxon>
        <taxon>Amblycera</taxon>
        <taxon>Menoponidae</taxon>
        <taxon>Menopon</taxon>
    </lineage>
</organism>
<keyword evidence="3" id="KW-0479">Metal-binding</keyword>
<evidence type="ECO:0000256" key="3">
    <source>
        <dbReference type="ARBA" id="ARBA00022723"/>
    </source>
</evidence>
<reference evidence="7" key="1">
    <citation type="journal article" date="2024" name="Gigascience">
        <title>Chromosome-level genome of the poultry shaft louse Menopon gallinae provides insight into the host-switching and adaptive evolution of parasitic lice.</title>
        <authorList>
            <person name="Xu Y."/>
            <person name="Ma L."/>
            <person name="Liu S."/>
            <person name="Liang Y."/>
            <person name="Liu Q."/>
            <person name="He Z."/>
            <person name="Tian L."/>
            <person name="Duan Y."/>
            <person name="Cai W."/>
            <person name="Li H."/>
            <person name="Song F."/>
        </authorList>
    </citation>
    <scope>NUCLEOTIDE SEQUENCE</scope>
    <source>
        <strain evidence="7">Cailab_2023a</strain>
    </source>
</reference>
<keyword evidence="4" id="KW-0378">Hydrolase</keyword>
<dbReference type="GO" id="GO:0016787">
    <property type="term" value="F:hydrolase activity"/>
    <property type="evidence" value="ECO:0007669"/>
    <property type="project" value="UniProtKB-KW"/>
</dbReference>
<accession>A0AAW2H619</accession>
<dbReference type="EMBL" id="JARGDH010000093">
    <property type="protein sequence ID" value="KAL0263828.1"/>
    <property type="molecule type" value="Genomic_DNA"/>
</dbReference>
<evidence type="ECO:0000256" key="1">
    <source>
        <dbReference type="ARBA" id="ARBA00001936"/>
    </source>
</evidence>
<dbReference type="InterPro" id="IPR050422">
    <property type="entry name" value="X-Pro_aminopeptidase_P"/>
</dbReference>
<name>A0AAW2H619_9NEOP</name>
<gene>
    <name evidence="7" type="ORF">PYX00_011127</name>
</gene>
<dbReference type="InterPro" id="IPR036005">
    <property type="entry name" value="Creatinase/aminopeptidase-like"/>
</dbReference>
<evidence type="ECO:0000256" key="4">
    <source>
        <dbReference type="ARBA" id="ARBA00022801"/>
    </source>
</evidence>
<sequence length="271" mass="30993">MCKETPYFYYLKLNKISEVSIHNNIISQLKTVKNSTEILNTKIAHYKDGAAFTKLILWLNEEIKTKELTEIQVYNKIDNIKKSIDTYKGNSFSSIVAVNKNAAFPHYDPLLSLPTNIDKNSILLIDCGGQYLEGTTDTTRTLTFKEPSNEFKRFFTLTLKGLIALSSIKFPLNTPGRNLDVLARQFLWNEGLDYNHGTGHGVGHYLSVHEEPIRFNQICNTSLVEGMIISIEPGFYQVNHFGIRIENLVVVQKVQNNDKFLELIPLTFYTY</sequence>
<dbReference type="PANTHER" id="PTHR43763:SF6">
    <property type="entry name" value="XAA-PRO AMINOPEPTIDASE 1"/>
    <property type="match status" value="1"/>
</dbReference>
<dbReference type="Pfam" id="PF00557">
    <property type="entry name" value="Peptidase_M24"/>
    <property type="match status" value="1"/>
</dbReference>
<feature type="domain" description="Peptidase M24" evidence="6">
    <location>
        <begin position="42"/>
        <end position="252"/>
    </location>
</feature>
<dbReference type="SUPFAM" id="SSF55920">
    <property type="entry name" value="Creatinase/aminopeptidase"/>
    <property type="match status" value="1"/>
</dbReference>
<evidence type="ECO:0000313" key="7">
    <source>
        <dbReference type="EMBL" id="KAL0263828.1"/>
    </source>
</evidence>
<dbReference type="InterPro" id="IPR000994">
    <property type="entry name" value="Pept_M24"/>
</dbReference>
<comment type="caution">
    <text evidence="7">The sequence shown here is derived from an EMBL/GenBank/DDBJ whole genome shotgun (WGS) entry which is preliminary data.</text>
</comment>
<evidence type="ECO:0000256" key="2">
    <source>
        <dbReference type="ARBA" id="ARBA00008766"/>
    </source>
</evidence>
<protein>
    <recommendedName>
        <fullName evidence="6">Peptidase M24 domain-containing protein</fullName>
    </recommendedName>
</protein>
<dbReference type="FunFam" id="3.90.230.10:FF:000007">
    <property type="entry name" value="Xaa-Pro aminopeptidase P"/>
    <property type="match status" value="1"/>
</dbReference>
<proteinExistence type="inferred from homology"/>
<comment type="cofactor">
    <cofactor evidence="1">
        <name>Mn(2+)</name>
        <dbReference type="ChEBI" id="CHEBI:29035"/>
    </cofactor>
</comment>
<dbReference type="GO" id="GO:0005737">
    <property type="term" value="C:cytoplasm"/>
    <property type="evidence" value="ECO:0007669"/>
    <property type="project" value="UniProtKB-ARBA"/>
</dbReference>
<evidence type="ECO:0000259" key="6">
    <source>
        <dbReference type="Pfam" id="PF00557"/>
    </source>
</evidence>
<dbReference type="Gene3D" id="3.90.230.10">
    <property type="entry name" value="Creatinase/methionine aminopeptidase superfamily"/>
    <property type="match status" value="1"/>
</dbReference>
<dbReference type="GO" id="GO:0046872">
    <property type="term" value="F:metal ion binding"/>
    <property type="evidence" value="ECO:0007669"/>
    <property type="project" value="UniProtKB-KW"/>
</dbReference>